<evidence type="ECO:0000313" key="2">
    <source>
        <dbReference type="Proteomes" id="UP001162164"/>
    </source>
</evidence>
<comment type="caution">
    <text evidence="1">The sequence shown here is derived from an EMBL/GenBank/DDBJ whole genome shotgun (WGS) entry which is preliminary data.</text>
</comment>
<reference evidence="1" key="1">
    <citation type="journal article" date="2023" name="Insect Mol. Biol.">
        <title>Genome sequencing provides insights into the evolution of gene families encoding plant cell wall-degrading enzymes in longhorned beetles.</title>
        <authorList>
            <person name="Shin N.R."/>
            <person name="Okamura Y."/>
            <person name="Kirsch R."/>
            <person name="Pauchet Y."/>
        </authorList>
    </citation>
    <scope>NUCLEOTIDE SEQUENCE</scope>
    <source>
        <strain evidence="1">MMC_N1</strain>
    </source>
</reference>
<accession>A0ABQ9JPR9</accession>
<keyword evidence="2" id="KW-1185">Reference proteome</keyword>
<evidence type="ECO:0000313" key="1">
    <source>
        <dbReference type="EMBL" id="KAJ8979682.1"/>
    </source>
</evidence>
<dbReference type="EMBL" id="JAPWTJ010000322">
    <property type="protein sequence ID" value="KAJ8979682.1"/>
    <property type="molecule type" value="Genomic_DNA"/>
</dbReference>
<name>A0ABQ9JPR9_9CUCU</name>
<gene>
    <name evidence="1" type="ORF">NQ317_001083</name>
</gene>
<proteinExistence type="predicted"/>
<organism evidence="1 2">
    <name type="scientific">Molorchus minor</name>
    <dbReference type="NCBI Taxonomy" id="1323400"/>
    <lineage>
        <taxon>Eukaryota</taxon>
        <taxon>Metazoa</taxon>
        <taxon>Ecdysozoa</taxon>
        <taxon>Arthropoda</taxon>
        <taxon>Hexapoda</taxon>
        <taxon>Insecta</taxon>
        <taxon>Pterygota</taxon>
        <taxon>Neoptera</taxon>
        <taxon>Endopterygota</taxon>
        <taxon>Coleoptera</taxon>
        <taxon>Polyphaga</taxon>
        <taxon>Cucujiformia</taxon>
        <taxon>Chrysomeloidea</taxon>
        <taxon>Cerambycidae</taxon>
        <taxon>Lamiinae</taxon>
        <taxon>Monochamini</taxon>
        <taxon>Molorchus</taxon>
    </lineage>
</organism>
<sequence length="152" mass="17016">MKDEFPADPIISFYGTGAKAYHVQSVGKELKKAKGVKKKMNTFRSDLHDIYTEMKNKVALSYHDDKRFVIPNTCKTLPWGHNDIIFYQTEPRKNIEWLIAAANYIDGNFVNKKPFMPPKFPKKFAADAAPGHKSKASLADLCAPCAAEAAPP</sequence>
<dbReference type="Proteomes" id="UP001162164">
    <property type="component" value="Unassembled WGS sequence"/>
</dbReference>
<protein>
    <submittedName>
        <fullName evidence="1">Uncharacterized protein</fullName>
    </submittedName>
</protein>